<dbReference type="PROSITE" id="PS51217">
    <property type="entry name" value="UVRD_HELICASE_CTER"/>
    <property type="match status" value="1"/>
</dbReference>
<evidence type="ECO:0000256" key="8">
    <source>
        <dbReference type="ARBA" id="ARBA00023125"/>
    </source>
</evidence>
<dbReference type="PANTHER" id="PTHR11070">
    <property type="entry name" value="UVRD / RECB / PCRA DNA HELICASE FAMILY MEMBER"/>
    <property type="match status" value="1"/>
</dbReference>
<evidence type="ECO:0000256" key="14">
    <source>
        <dbReference type="PROSITE-ProRule" id="PRU00560"/>
    </source>
</evidence>
<evidence type="ECO:0000259" key="16">
    <source>
        <dbReference type="PROSITE" id="PS51217"/>
    </source>
</evidence>
<evidence type="ECO:0000256" key="7">
    <source>
        <dbReference type="ARBA" id="ARBA00022840"/>
    </source>
</evidence>
<evidence type="ECO:0000313" key="18">
    <source>
        <dbReference type="Proteomes" id="UP001257659"/>
    </source>
</evidence>
<keyword evidence="8" id="KW-0238">DNA-binding</keyword>
<evidence type="ECO:0000256" key="10">
    <source>
        <dbReference type="ARBA" id="ARBA00023235"/>
    </source>
</evidence>
<dbReference type="Proteomes" id="UP001257659">
    <property type="component" value="Unassembled WGS sequence"/>
</dbReference>
<gene>
    <name evidence="17" type="ORF">GGR31_000481</name>
</gene>
<proteinExistence type="predicted"/>
<evidence type="ECO:0000256" key="13">
    <source>
        <dbReference type="ARBA" id="ARBA00048988"/>
    </source>
</evidence>
<dbReference type="InterPro" id="IPR014016">
    <property type="entry name" value="UvrD-like_ATP-bd"/>
</dbReference>
<dbReference type="RefSeq" id="WP_309726849.1">
    <property type="nucleotide sequence ID" value="NZ_JAVDQA010000001.1"/>
</dbReference>
<protein>
    <recommendedName>
        <fullName evidence="12">DNA 3'-5' helicase</fullName>
        <ecNumber evidence="12">5.6.2.4</ecNumber>
    </recommendedName>
</protein>
<evidence type="ECO:0000256" key="6">
    <source>
        <dbReference type="ARBA" id="ARBA00022839"/>
    </source>
</evidence>
<dbReference type="InterPro" id="IPR027417">
    <property type="entry name" value="P-loop_NTPase"/>
</dbReference>
<evidence type="ECO:0000256" key="11">
    <source>
        <dbReference type="ARBA" id="ARBA00034617"/>
    </source>
</evidence>
<dbReference type="Gene3D" id="3.40.50.300">
    <property type="entry name" value="P-loop containing nucleotide triphosphate hydrolases"/>
    <property type="match status" value="3"/>
</dbReference>
<dbReference type="PANTHER" id="PTHR11070:SF67">
    <property type="entry name" value="DNA 3'-5' HELICASE"/>
    <property type="match status" value="1"/>
</dbReference>
<comment type="catalytic activity">
    <reaction evidence="11">
        <text>Couples ATP hydrolysis with the unwinding of duplex DNA by translocating in the 3'-5' direction.</text>
        <dbReference type="EC" id="5.6.2.4"/>
    </reaction>
</comment>
<dbReference type="Gene3D" id="1.10.3170.10">
    <property type="entry name" value="Recbcd, chain B, domain 2"/>
    <property type="match status" value="1"/>
</dbReference>
<dbReference type="InterPro" id="IPR000212">
    <property type="entry name" value="DNA_helicase_UvrD/REP"/>
</dbReference>
<keyword evidence="4 14" id="KW-0378">Hydrolase</keyword>
<dbReference type="Pfam" id="PF00580">
    <property type="entry name" value="UvrD-helicase"/>
    <property type="match status" value="1"/>
</dbReference>
<keyword evidence="6" id="KW-0269">Exonuclease</keyword>
<dbReference type="SUPFAM" id="SSF52540">
    <property type="entry name" value="P-loop containing nucleoside triphosphate hydrolases"/>
    <property type="match status" value="1"/>
</dbReference>
<dbReference type="Gene3D" id="3.90.320.10">
    <property type="match status" value="1"/>
</dbReference>
<keyword evidence="2 14" id="KW-0547">Nucleotide-binding</keyword>
<accession>A0ABU1K2N1</accession>
<reference evidence="17 18" key="1">
    <citation type="submission" date="2023-07" db="EMBL/GenBank/DDBJ databases">
        <title>Genomic Encyclopedia of Type Strains, Phase IV (KMG-IV): sequencing the most valuable type-strain genomes for metagenomic binning, comparative biology and taxonomic classification.</title>
        <authorList>
            <person name="Goeker M."/>
        </authorList>
    </citation>
    <scope>NUCLEOTIDE SEQUENCE [LARGE SCALE GENOMIC DNA]</scope>
    <source>
        <strain evidence="17 18">DSM 102814</strain>
    </source>
</reference>
<dbReference type="EMBL" id="JAVDQA010000001">
    <property type="protein sequence ID" value="MDR6299865.1"/>
    <property type="molecule type" value="Genomic_DNA"/>
</dbReference>
<evidence type="ECO:0000256" key="3">
    <source>
        <dbReference type="ARBA" id="ARBA00022763"/>
    </source>
</evidence>
<keyword evidence="10" id="KW-0413">Isomerase</keyword>
<dbReference type="EC" id="5.6.2.4" evidence="12"/>
<feature type="domain" description="UvrD-like helicase ATP-binding" evidence="15">
    <location>
        <begin position="24"/>
        <end position="500"/>
    </location>
</feature>
<evidence type="ECO:0000256" key="4">
    <source>
        <dbReference type="ARBA" id="ARBA00022801"/>
    </source>
</evidence>
<feature type="domain" description="UvrD-like helicase C-terminal" evidence="16">
    <location>
        <begin position="501"/>
        <end position="764"/>
    </location>
</feature>
<dbReference type="InterPro" id="IPR014017">
    <property type="entry name" value="DNA_helicase_UvrD-like_C"/>
</dbReference>
<comment type="catalytic activity">
    <reaction evidence="13">
        <text>ATP + H2O = ADP + phosphate + H(+)</text>
        <dbReference type="Rhea" id="RHEA:13065"/>
        <dbReference type="ChEBI" id="CHEBI:15377"/>
        <dbReference type="ChEBI" id="CHEBI:15378"/>
        <dbReference type="ChEBI" id="CHEBI:30616"/>
        <dbReference type="ChEBI" id="CHEBI:43474"/>
        <dbReference type="ChEBI" id="CHEBI:456216"/>
        <dbReference type="EC" id="5.6.2.4"/>
    </reaction>
</comment>
<keyword evidence="18" id="KW-1185">Reference proteome</keyword>
<keyword evidence="5 14" id="KW-0347">Helicase</keyword>
<dbReference type="InterPro" id="IPR011604">
    <property type="entry name" value="PDDEXK-like_dom_sf"/>
</dbReference>
<evidence type="ECO:0000256" key="2">
    <source>
        <dbReference type="ARBA" id="ARBA00022741"/>
    </source>
</evidence>
<dbReference type="Pfam" id="PF13361">
    <property type="entry name" value="UvrD_C"/>
    <property type="match status" value="1"/>
</dbReference>
<evidence type="ECO:0000256" key="1">
    <source>
        <dbReference type="ARBA" id="ARBA00022722"/>
    </source>
</evidence>
<evidence type="ECO:0000256" key="5">
    <source>
        <dbReference type="ARBA" id="ARBA00022806"/>
    </source>
</evidence>
<evidence type="ECO:0000256" key="12">
    <source>
        <dbReference type="ARBA" id="ARBA00034808"/>
    </source>
</evidence>
<keyword evidence="1" id="KW-0540">Nuclease</keyword>
<evidence type="ECO:0000256" key="9">
    <source>
        <dbReference type="ARBA" id="ARBA00023204"/>
    </source>
</evidence>
<organism evidence="17 18">
    <name type="scientific">Mesonia maritima</name>
    <dbReference type="NCBI Taxonomy" id="1793873"/>
    <lineage>
        <taxon>Bacteria</taxon>
        <taxon>Pseudomonadati</taxon>
        <taxon>Bacteroidota</taxon>
        <taxon>Flavobacteriia</taxon>
        <taxon>Flavobacteriales</taxon>
        <taxon>Flavobacteriaceae</taxon>
        <taxon>Mesonia</taxon>
    </lineage>
</organism>
<comment type="caution">
    <text evidence="17">The sequence shown here is derived from an EMBL/GenBank/DDBJ whole genome shotgun (WGS) entry which is preliminary data.</text>
</comment>
<keyword evidence="7 14" id="KW-0067">ATP-binding</keyword>
<name>A0ABU1K2N1_9FLAO</name>
<keyword evidence="3" id="KW-0227">DNA damage</keyword>
<feature type="binding site" evidence="14">
    <location>
        <begin position="45"/>
        <end position="52"/>
    </location>
    <ligand>
        <name>ATP</name>
        <dbReference type="ChEBI" id="CHEBI:30616"/>
    </ligand>
</feature>
<keyword evidence="9" id="KW-0234">DNA repair</keyword>
<evidence type="ECO:0000313" key="17">
    <source>
        <dbReference type="EMBL" id="MDR6299865.1"/>
    </source>
</evidence>
<evidence type="ECO:0000259" key="15">
    <source>
        <dbReference type="PROSITE" id="PS51198"/>
    </source>
</evidence>
<sequence length="1075" mass="124350">MLYFNFLYQIELNYSLGEFAFAVNNNYFRQKFNLNQLSPFTVYDASAGSGKTFTLVSNYLSILLKSSQKDAYKNILAITFTNKAVNEMKSRIINTITAFTAETIPEEYKNILQEVEKKTGLDSTEIQQKSQRILKSLLHNYAAFEISTIDGFTHRILRTFAKDLGIPVNFEVELDTETVLQEAVDRLIAKAGENKTLTNILIDFAISKADDDKSWDISRDLFEVAKLLVNENNLTALQVLRNKTLEDFNAFAEELKTERKKAVAEIQQLGETFFNILETHSIAPTSFTRGSIPKHFKHLLEKEITAVFKTTAKWQETISSEPLYPKKAPEEEKTLIDKFQPEIAELYFQSERLFYKIDFIKQIQKKITPLSLLTAINQEVEFIKKERNLLLISEFNTKISKSIQNQPAPFIYERLGERYKHYFIDEFQDTSLLQWKNLIPLIDNSLASATGSLSLVGDAKQSIYRWRGGKAEQFMALSQEVNPFSIQQEIIKLPANYRSSKEIVAFNNNFFKHVSQFLSFEPYQYLFQQANQEIIKSSSGYVNLNFIEATNKEEELEVYPQQVLETILNVEEKGYFKKDICILVRKKEEGIAIANYLNEHEIPIISSETLLINQSPSVHFIVSLLQFSVRPNDANIKFEVLDFIFENFSTTENHFTFFEARLAANEQAFFDQFTAQSIYFSLAILQRLPLYDAVEYIIRSFSLTAKANAYLQFFLDVIYEFTQKFSSGLSGFLEYWEQKKDKLSIVVPEGENAVQIMTIHKSKGLEFPIVIYPFANQSLSDTRLDNLWIPLEEKPNEIPLAYLAAQKKMLHYSENSSAAYQELLFQNELDALNVLYVALTRAEKQLYIISKLDLDRKGEEKINTFSGLVINYLKTQQLWKTEKTEYEFGNLTENNSEEKIELEKEKNSTFVSTSPADHNLSIITKSGSLWQTRQEEAINRGELVHEILQQIITKNDVSEVLEKFILEGFISTEEKQNFKKLIENVVNHSQLEEYFTDKYEIFNEKEILNKGNFIRLDRLCLLKTNAIIIDYKTGNFSENHVNQINSYAEAISEMNYTVTKKLLVYLNDEVTVKNV</sequence>
<dbReference type="PROSITE" id="PS51198">
    <property type="entry name" value="UVRD_HELICASE_ATP_BIND"/>
    <property type="match status" value="1"/>
</dbReference>